<dbReference type="InterPro" id="IPR011527">
    <property type="entry name" value="ABC1_TM_dom"/>
</dbReference>
<feature type="domain" description="ABC transmembrane type-1" evidence="10">
    <location>
        <begin position="34"/>
        <end position="317"/>
    </location>
</feature>
<dbReference type="Proteomes" id="UP000752012">
    <property type="component" value="Unassembled WGS sequence"/>
</dbReference>
<evidence type="ECO:0000256" key="3">
    <source>
        <dbReference type="ARBA" id="ARBA00022692"/>
    </source>
</evidence>
<feature type="transmembrane region" description="Helical" evidence="8">
    <location>
        <begin position="20"/>
        <end position="47"/>
    </location>
</feature>
<evidence type="ECO:0000313" key="11">
    <source>
        <dbReference type="EMBL" id="NJP38024.1"/>
    </source>
</evidence>
<dbReference type="Gene3D" id="1.20.1560.10">
    <property type="entry name" value="ABC transporter type 1, transmembrane domain"/>
    <property type="match status" value="1"/>
</dbReference>
<gene>
    <name evidence="11" type="ORF">HCN83_10570</name>
</gene>
<dbReference type="PANTHER" id="PTHR24221:SF654">
    <property type="entry name" value="ATP-BINDING CASSETTE SUB-FAMILY B MEMBER 6"/>
    <property type="match status" value="1"/>
</dbReference>
<protein>
    <submittedName>
        <fullName evidence="11">ABC transporter ATP-binding protein</fullName>
    </submittedName>
</protein>
<comment type="caution">
    <text evidence="11">The sequence shown here is derived from an EMBL/GenBank/DDBJ whole genome shotgun (WGS) entry which is preliminary data.</text>
</comment>
<dbReference type="PROSITE" id="PS50893">
    <property type="entry name" value="ABC_TRANSPORTER_2"/>
    <property type="match status" value="1"/>
</dbReference>
<dbReference type="GO" id="GO:0034040">
    <property type="term" value="F:ATPase-coupled lipid transmembrane transporter activity"/>
    <property type="evidence" value="ECO:0007669"/>
    <property type="project" value="TreeGrafter"/>
</dbReference>
<dbReference type="InterPro" id="IPR036640">
    <property type="entry name" value="ABC1_TM_sf"/>
</dbReference>
<dbReference type="AlphaFoldDB" id="A0A969PS29"/>
<keyword evidence="12" id="KW-1185">Reference proteome</keyword>
<accession>A0A969PS29</accession>
<dbReference type="GO" id="GO:0140359">
    <property type="term" value="F:ABC-type transporter activity"/>
    <property type="evidence" value="ECO:0007669"/>
    <property type="project" value="InterPro"/>
</dbReference>
<dbReference type="Pfam" id="PF00005">
    <property type="entry name" value="ABC_tran"/>
    <property type="match status" value="1"/>
</dbReference>
<keyword evidence="3 8" id="KW-0812">Transmembrane</keyword>
<keyword evidence="6 8" id="KW-1133">Transmembrane helix</keyword>
<feature type="transmembrane region" description="Helical" evidence="8">
    <location>
        <begin position="262"/>
        <end position="281"/>
    </location>
</feature>
<proteinExistence type="predicted"/>
<evidence type="ECO:0000259" key="9">
    <source>
        <dbReference type="PROSITE" id="PS50893"/>
    </source>
</evidence>
<dbReference type="FunFam" id="3.40.50.300:FF:000604">
    <property type="entry name" value="ABC transporter B family member 28"/>
    <property type="match status" value="1"/>
</dbReference>
<dbReference type="PROSITE" id="PS50929">
    <property type="entry name" value="ABC_TM1F"/>
    <property type="match status" value="1"/>
</dbReference>
<evidence type="ECO:0000256" key="4">
    <source>
        <dbReference type="ARBA" id="ARBA00022741"/>
    </source>
</evidence>
<dbReference type="PROSITE" id="PS00211">
    <property type="entry name" value="ABC_TRANSPORTER_1"/>
    <property type="match status" value="1"/>
</dbReference>
<keyword evidence="4" id="KW-0547">Nucleotide-binding</keyword>
<name>A0A969PS29_9BACI</name>
<dbReference type="GO" id="GO:0016887">
    <property type="term" value="F:ATP hydrolysis activity"/>
    <property type="evidence" value="ECO:0007669"/>
    <property type="project" value="InterPro"/>
</dbReference>
<dbReference type="GO" id="GO:0005886">
    <property type="term" value="C:plasma membrane"/>
    <property type="evidence" value="ECO:0007669"/>
    <property type="project" value="UniProtKB-SubCell"/>
</dbReference>
<keyword evidence="5 11" id="KW-0067">ATP-binding</keyword>
<evidence type="ECO:0000256" key="6">
    <source>
        <dbReference type="ARBA" id="ARBA00022989"/>
    </source>
</evidence>
<dbReference type="EMBL" id="JAATHJ010000015">
    <property type="protein sequence ID" value="NJP38024.1"/>
    <property type="molecule type" value="Genomic_DNA"/>
</dbReference>
<dbReference type="RefSeq" id="WP_168007084.1">
    <property type="nucleotide sequence ID" value="NZ_JAATHJ010000015.1"/>
</dbReference>
<dbReference type="Pfam" id="PF00664">
    <property type="entry name" value="ABC_membrane"/>
    <property type="match status" value="1"/>
</dbReference>
<dbReference type="InterPro" id="IPR017871">
    <property type="entry name" value="ABC_transporter-like_CS"/>
</dbReference>
<feature type="domain" description="ABC transporter" evidence="9">
    <location>
        <begin position="351"/>
        <end position="587"/>
    </location>
</feature>
<evidence type="ECO:0000256" key="2">
    <source>
        <dbReference type="ARBA" id="ARBA00022448"/>
    </source>
</evidence>
<sequence>MKDVQYFIKQIHQFAGMKLYGTMGLMGLMSLIEGAALLMIIPLLYFIGVLDMSMDIRQIQFLFEWIQQIPENYRLLFILTFYVFVVLVVQWLKKYTQLRHASIQYGFLHKVRTTLHEKILIADWGFHLQKKSSDIVHILLTETGKISSGTNAVLQLFSQALFTIIQIGIAFWLSPGITLFVLGAGVILMFFSKKFVRRSIKLGQRNFELGEQYMAGLNDNAAGIKEIKVNGLEDRKQEWYDNHTQAINNEQMAFLRLRSSSYFRYKVTSAVLIALFIFGALQFFQAQAAQLLLIVLIFSRLWPRVTTIQNAMEQIGAFMPAFYRVRKIEKEADANAENKLIASVLSPKSLIELRDVSFSYDSRTDVKALSHVSAEFPIKQTTAIVGKSGAGKSTLIDLLMGLHRPNAGMIVVDGEEKSSDYLLSLRPQMSYVSQDPHIFQGTIRNNLSLVKTEVTDFEMWEALRFAAADEFVQKLPDGLDTELGDRGVRLSGGERQRLVLARAILRQTPVLILDEATSALDSDNEQKIQQALENMRGRMTVIVIAHRLSTIRHADQVLVLEGGRVIQQGGYQTLAREQNGAFHELLQKQQV</sequence>
<keyword evidence="2" id="KW-0813">Transport</keyword>
<dbReference type="Gene3D" id="3.40.50.300">
    <property type="entry name" value="P-loop containing nucleotide triphosphate hydrolases"/>
    <property type="match status" value="1"/>
</dbReference>
<dbReference type="InterPro" id="IPR039421">
    <property type="entry name" value="Type_1_exporter"/>
</dbReference>
<dbReference type="InterPro" id="IPR003439">
    <property type="entry name" value="ABC_transporter-like_ATP-bd"/>
</dbReference>
<evidence type="ECO:0000256" key="1">
    <source>
        <dbReference type="ARBA" id="ARBA00004651"/>
    </source>
</evidence>
<evidence type="ECO:0000256" key="7">
    <source>
        <dbReference type="ARBA" id="ARBA00023136"/>
    </source>
</evidence>
<organism evidence="11 12">
    <name type="scientific">Alkalicoccus luteus</name>
    <dbReference type="NCBI Taxonomy" id="1237094"/>
    <lineage>
        <taxon>Bacteria</taxon>
        <taxon>Bacillati</taxon>
        <taxon>Bacillota</taxon>
        <taxon>Bacilli</taxon>
        <taxon>Bacillales</taxon>
        <taxon>Bacillaceae</taxon>
        <taxon>Alkalicoccus</taxon>
    </lineage>
</organism>
<dbReference type="SUPFAM" id="SSF90123">
    <property type="entry name" value="ABC transporter transmembrane region"/>
    <property type="match status" value="1"/>
</dbReference>
<evidence type="ECO:0000313" key="12">
    <source>
        <dbReference type="Proteomes" id="UP000752012"/>
    </source>
</evidence>
<dbReference type="InterPro" id="IPR027417">
    <property type="entry name" value="P-loop_NTPase"/>
</dbReference>
<reference evidence="11 12" key="1">
    <citation type="submission" date="2020-03" db="EMBL/GenBank/DDBJ databases">
        <title>Assessment of the enzymatic potential of alkaline-tolerant lipase obtained from Bacillus luteus H11 (technogenic soil) for the bioremediation of saline soils contaminated with petroleum substances.</title>
        <authorList>
            <person name="Kalwasinska A."/>
        </authorList>
    </citation>
    <scope>NUCLEOTIDE SEQUENCE [LARGE SCALE GENOMIC DNA]</scope>
    <source>
        <strain evidence="11 12">H11</strain>
    </source>
</reference>
<evidence type="ECO:0000259" key="10">
    <source>
        <dbReference type="PROSITE" id="PS50929"/>
    </source>
</evidence>
<dbReference type="GO" id="GO:0005524">
    <property type="term" value="F:ATP binding"/>
    <property type="evidence" value="ECO:0007669"/>
    <property type="project" value="UniProtKB-KW"/>
</dbReference>
<comment type="subcellular location">
    <subcellularLocation>
        <location evidence="1">Cell membrane</location>
        <topology evidence="1">Multi-pass membrane protein</topology>
    </subcellularLocation>
</comment>
<dbReference type="GO" id="GO:0005737">
    <property type="term" value="C:cytoplasm"/>
    <property type="evidence" value="ECO:0007669"/>
    <property type="project" value="UniProtKB-ARBA"/>
</dbReference>
<feature type="transmembrane region" description="Helical" evidence="8">
    <location>
        <begin position="73"/>
        <end position="92"/>
    </location>
</feature>
<dbReference type="PANTHER" id="PTHR24221">
    <property type="entry name" value="ATP-BINDING CASSETTE SUB-FAMILY B"/>
    <property type="match status" value="1"/>
</dbReference>
<dbReference type="SMART" id="SM00382">
    <property type="entry name" value="AAA"/>
    <property type="match status" value="1"/>
</dbReference>
<dbReference type="InterPro" id="IPR003593">
    <property type="entry name" value="AAA+_ATPase"/>
</dbReference>
<dbReference type="SUPFAM" id="SSF52540">
    <property type="entry name" value="P-loop containing nucleoside triphosphate hydrolases"/>
    <property type="match status" value="1"/>
</dbReference>
<evidence type="ECO:0000256" key="5">
    <source>
        <dbReference type="ARBA" id="ARBA00022840"/>
    </source>
</evidence>
<evidence type="ECO:0000256" key="8">
    <source>
        <dbReference type="SAM" id="Phobius"/>
    </source>
</evidence>
<feature type="transmembrane region" description="Helical" evidence="8">
    <location>
        <begin position="179"/>
        <end position="196"/>
    </location>
</feature>
<keyword evidence="7 8" id="KW-0472">Membrane</keyword>